<feature type="region of interest" description="Disordered" evidence="8">
    <location>
        <begin position="355"/>
        <end position="380"/>
    </location>
</feature>
<dbReference type="InterPro" id="IPR047545">
    <property type="entry name" value="BRcat_RBR_RNF216"/>
</dbReference>
<dbReference type="PANTHER" id="PTHR22770">
    <property type="entry name" value="UBIQUITIN CONJUGATING ENZYME 7 INTERACTING PROTEIN-RELATED"/>
    <property type="match status" value="1"/>
</dbReference>
<feature type="region of interest" description="Disordered" evidence="8">
    <location>
        <begin position="1294"/>
        <end position="1313"/>
    </location>
</feature>
<keyword evidence="3" id="KW-0479">Metal-binding</keyword>
<keyword evidence="5" id="KW-0863">Zinc-finger</keyword>
<dbReference type="Gene3D" id="1.20.120.1750">
    <property type="match status" value="1"/>
</dbReference>
<dbReference type="Pfam" id="PF26200">
    <property type="entry name" value="Rcat_RNF216"/>
    <property type="match status" value="1"/>
</dbReference>
<evidence type="ECO:0000256" key="4">
    <source>
        <dbReference type="ARBA" id="ARBA00022737"/>
    </source>
</evidence>
<proteinExistence type="predicted"/>
<evidence type="ECO:0000256" key="2">
    <source>
        <dbReference type="ARBA" id="ARBA00022679"/>
    </source>
</evidence>
<dbReference type="OrthoDB" id="10009520at2759"/>
<reference evidence="11" key="1">
    <citation type="submission" date="2020-01" db="EMBL/GenBank/DDBJ databases">
        <title>Draft genome sequence of the Termite Coptotermes fromosanus.</title>
        <authorList>
            <person name="Itakura S."/>
            <person name="Yosikawa Y."/>
            <person name="Umezawa K."/>
        </authorList>
    </citation>
    <scope>NUCLEOTIDE SEQUENCE [LARGE SCALE GENOMIC DNA]</scope>
</reference>
<keyword evidence="11" id="KW-1185">Reference proteome</keyword>
<feature type="domain" description="RING-type" evidence="9">
    <location>
        <begin position="1060"/>
        <end position="1270"/>
    </location>
</feature>
<dbReference type="CDD" id="cd16630">
    <property type="entry name" value="RING-HC_RBR_RNF216"/>
    <property type="match status" value="1"/>
</dbReference>
<feature type="compositionally biased region" description="Polar residues" evidence="8">
    <location>
        <begin position="107"/>
        <end position="130"/>
    </location>
</feature>
<keyword evidence="6" id="KW-0833">Ubl conjugation pathway</keyword>
<dbReference type="GO" id="GO:0016740">
    <property type="term" value="F:transferase activity"/>
    <property type="evidence" value="ECO:0007669"/>
    <property type="project" value="UniProtKB-KW"/>
</dbReference>
<evidence type="ECO:0000256" key="3">
    <source>
        <dbReference type="ARBA" id="ARBA00022723"/>
    </source>
</evidence>
<evidence type="ECO:0000259" key="9">
    <source>
        <dbReference type="PROSITE" id="PS51873"/>
    </source>
</evidence>
<dbReference type="PROSITE" id="PS51873">
    <property type="entry name" value="TRIAD"/>
    <property type="match status" value="1"/>
</dbReference>
<dbReference type="CDD" id="cd20339">
    <property type="entry name" value="BRcat_RBR_RNF216"/>
    <property type="match status" value="1"/>
</dbReference>
<dbReference type="CDD" id="cd20353">
    <property type="entry name" value="Rcat_RBR_RNF216"/>
    <property type="match status" value="1"/>
</dbReference>
<comment type="caution">
    <text evidence="10">The sequence shown here is derived from an EMBL/GenBank/DDBJ whole genome shotgun (WGS) entry which is preliminary data.</text>
</comment>
<feature type="region of interest" description="Disordered" evidence="8">
    <location>
        <begin position="100"/>
        <end position="130"/>
    </location>
</feature>
<dbReference type="SUPFAM" id="SSF57850">
    <property type="entry name" value="RING/U-box"/>
    <property type="match status" value="2"/>
</dbReference>
<keyword evidence="7" id="KW-0862">Zinc</keyword>
<comment type="pathway">
    <text evidence="1">Protein modification; protein ubiquitination.</text>
</comment>
<evidence type="ECO:0000256" key="7">
    <source>
        <dbReference type="ARBA" id="ARBA00022833"/>
    </source>
</evidence>
<evidence type="ECO:0000313" key="10">
    <source>
        <dbReference type="EMBL" id="GFG33883.1"/>
    </source>
</evidence>
<evidence type="ECO:0000256" key="1">
    <source>
        <dbReference type="ARBA" id="ARBA00004906"/>
    </source>
</evidence>
<gene>
    <name evidence="10" type="ORF">Cfor_09854</name>
</gene>
<evidence type="ECO:0000256" key="6">
    <source>
        <dbReference type="ARBA" id="ARBA00022786"/>
    </source>
</evidence>
<dbReference type="InterPro" id="IPR047544">
    <property type="entry name" value="RING-HC_RBR_RNF216"/>
</dbReference>
<evidence type="ECO:0000313" key="11">
    <source>
        <dbReference type="Proteomes" id="UP000502823"/>
    </source>
</evidence>
<keyword evidence="2" id="KW-0808">Transferase</keyword>
<dbReference type="InterPro" id="IPR047546">
    <property type="entry name" value="Rcat_RBR_RNF216"/>
</dbReference>
<evidence type="ECO:0000256" key="8">
    <source>
        <dbReference type="SAM" id="MobiDB-lite"/>
    </source>
</evidence>
<dbReference type="InParanoid" id="A0A6L2PMR1"/>
<feature type="compositionally biased region" description="Polar residues" evidence="8">
    <location>
        <begin position="366"/>
        <end position="380"/>
    </location>
</feature>
<evidence type="ECO:0000256" key="5">
    <source>
        <dbReference type="ARBA" id="ARBA00022771"/>
    </source>
</evidence>
<dbReference type="Pfam" id="PF26191">
    <property type="entry name" value="RING-HC_RBR_RNF216"/>
    <property type="match status" value="1"/>
</dbReference>
<accession>A0A6L2PMR1</accession>
<keyword evidence="4" id="KW-0677">Repeat</keyword>
<dbReference type="GO" id="GO:0008270">
    <property type="term" value="F:zinc ion binding"/>
    <property type="evidence" value="ECO:0007669"/>
    <property type="project" value="UniProtKB-KW"/>
</dbReference>
<dbReference type="Proteomes" id="UP000502823">
    <property type="component" value="Unassembled WGS sequence"/>
</dbReference>
<dbReference type="InterPro" id="IPR044066">
    <property type="entry name" value="TRIAD_supradom"/>
</dbReference>
<dbReference type="PANTHER" id="PTHR22770:SF47">
    <property type="entry name" value="E3 UBIQUITIN-PROTEIN LIGASE RNF216"/>
    <property type="match status" value="1"/>
</dbReference>
<dbReference type="EMBL" id="BLKM01000459">
    <property type="protein sequence ID" value="GFG33883.1"/>
    <property type="molecule type" value="Genomic_DNA"/>
</dbReference>
<name>A0A6L2PMR1_COPFO</name>
<organism evidence="10 11">
    <name type="scientific">Coptotermes formosanus</name>
    <name type="common">Formosan subterranean termite</name>
    <dbReference type="NCBI Taxonomy" id="36987"/>
    <lineage>
        <taxon>Eukaryota</taxon>
        <taxon>Metazoa</taxon>
        <taxon>Ecdysozoa</taxon>
        <taxon>Arthropoda</taxon>
        <taxon>Hexapoda</taxon>
        <taxon>Insecta</taxon>
        <taxon>Pterygota</taxon>
        <taxon>Neoptera</taxon>
        <taxon>Polyneoptera</taxon>
        <taxon>Dictyoptera</taxon>
        <taxon>Blattodea</taxon>
        <taxon>Blattoidea</taxon>
        <taxon>Termitoidae</taxon>
        <taxon>Rhinotermitidae</taxon>
        <taxon>Coptotermes</taxon>
    </lineage>
</organism>
<protein>
    <recommendedName>
        <fullName evidence="9">RING-type domain-containing protein</fullName>
    </recommendedName>
</protein>
<sequence>MTEIVNVSREEMIDVNMEDMSSVSMDDLMADVVEVQTVLQCNNVGQMIDANEIYEKLEELAYIDREQRVEYVATQLLHKLGVIHDSEVAPEERVFRFSHQDSEDSFEANSGCSGETSPASEVSLSDGTWTENDIPVSNKIFAGCSEKNDMTAKCINVPSTASLALVNNEKQHNSEDSNIKIQHYCCQKSDADDKTLMDEAELIHSILPHHDISQIRACLEAYKDNVMRVHSVTETFLKIDSESGGVQLSCTEVPVVNGNVECTVTSPIVVSLQQTLTDADLKLGNANNSEITDKQGCQETNRNVGGGLIQAGHSVDCVTEHTYKLELEVQHNDRKVCEGDSEVMPSVLGQRVSEETVDVTSSSVEQNVSEGSSEGVPCSSSRDITYVTHAESGGAITDLTTSEPEENDTQLYMSCSDLSTIVPNLQDENNTYNIEDNLDSNMICETNGSPPSGSISQTEQSQAFPDTSALLTIPPDSGTMEPSIVQETHVELNGVGEGIGGIVTDCEMVFPASDPDGIGIFENKSQSDMLLEVEVEPGVAAVAVAEEPLSASSEQSSSLVEEHNESYDSTNSDDFFNCLGDVYEEHMHDKNVAKLHELFPDARTDYLVRISHEFDSLTDMANKVLEGTEQQNDKVGDTPTTAVSSVSSLVPSSSVSALVPGPSVSALAADAPSQGCRKKEVTYEEFQSALPHFDQELLKGIWEEIGNDYGKVKEFIAQHKKDASISDQYHTLLAMFPHADPAFLRKKCSMMENNEAAFQDFIEEQLQSKTDTQYRTLQGMFPELDPAFLRMKCDEFGDDETALSAFVVEQLQQNDIDDWYYSLLAMFPEADPAVLRESMNRIGNDPDAMRLFVTQQLDEMEGVKFQTLLAVLPDADPDYLHTTFQSIGNDENSIKEFLLEALEKKDYPTREAYLKRQEMAALQRKYKEEFSIEDFLEMFPDPWKHFYEENNNNRNELITSHGIAYLETRYGRIALDDIRSLFEKNKHNLTLTCSELDKWNGPVQPQRETYDCTVPKTEDIPVPFLQEVAFIENEHRIKDFIDTQEQWKKGAFEMAKANGELLECQCCFDAEVMAEDMAACNEGHLFCKECIRRSVEIAIGNAQNGFACLTACNAEFSLKTVLKPALFSRVVHKKQLEEVQAAGIEDLENCPFCGFATIPPPDSTVFMCYNTKCMRDSCRKCKRPSHIPQRCEEVESKEVKMRTFIENRMTDALVRTCWKCGKKFIKEAGCNKMTCSCGARMCYICRQPVTDYSHFNGQGGIEFEKCPLYSDLEVIHDVAVQEEGIKAKKEIQAANPDVELTHDPTQLGGAPEK</sequence>
<dbReference type="InterPro" id="IPR051628">
    <property type="entry name" value="LUBAC_E3_Ligases"/>
</dbReference>